<feature type="transmembrane region" description="Helical" evidence="9">
    <location>
        <begin position="114"/>
        <end position="137"/>
    </location>
</feature>
<keyword evidence="6 9" id="KW-0812">Transmembrane</keyword>
<feature type="transmembrane region" description="Helical" evidence="9">
    <location>
        <begin position="362"/>
        <end position="381"/>
    </location>
</feature>
<organism evidence="10">
    <name type="scientific">freshwater metagenome</name>
    <dbReference type="NCBI Taxonomy" id="449393"/>
    <lineage>
        <taxon>unclassified sequences</taxon>
        <taxon>metagenomes</taxon>
        <taxon>ecological metagenomes</taxon>
    </lineage>
</organism>
<feature type="transmembrane region" description="Helical" evidence="9">
    <location>
        <begin position="144"/>
        <end position="163"/>
    </location>
</feature>
<proteinExistence type="predicted"/>
<evidence type="ECO:0000256" key="9">
    <source>
        <dbReference type="SAM" id="Phobius"/>
    </source>
</evidence>
<feature type="transmembrane region" description="Helical" evidence="9">
    <location>
        <begin position="222"/>
        <end position="241"/>
    </location>
</feature>
<feature type="transmembrane region" description="Helical" evidence="9">
    <location>
        <begin position="183"/>
        <end position="201"/>
    </location>
</feature>
<dbReference type="GO" id="GO:0005886">
    <property type="term" value="C:plasma membrane"/>
    <property type="evidence" value="ECO:0007669"/>
    <property type="project" value="UniProtKB-SubCell"/>
</dbReference>
<dbReference type="EMBL" id="CAFBMP010000064">
    <property type="protein sequence ID" value="CAB4909499.1"/>
    <property type="molecule type" value="Genomic_DNA"/>
</dbReference>
<dbReference type="InterPro" id="IPR001851">
    <property type="entry name" value="ABC_transp_permease"/>
</dbReference>
<evidence type="ECO:0000256" key="6">
    <source>
        <dbReference type="ARBA" id="ARBA00022692"/>
    </source>
</evidence>
<evidence type="ECO:0000256" key="2">
    <source>
        <dbReference type="ARBA" id="ARBA00022448"/>
    </source>
</evidence>
<name>A0A6J7H1A2_9ZZZZ</name>
<feature type="transmembrane region" description="Helical" evidence="9">
    <location>
        <begin position="387"/>
        <end position="404"/>
    </location>
</feature>
<sequence length="413" mass="43262">MSSNLENNVIGTGHEGGIREQINGYLLKIKSGDMGSLPAMLGLIVLAVLFSVMSPVFLTALNFANLFNQAATLIVLAMGLVFVLVLAEIDLSAGVTAGVSAALLVIALHHDVNWIVAILIAIVTGVVIGYFIGVIVAKVGIPSFVVTLACFLAFQGLQLLIIGNGGLYRIENSQVLAIQNSNLTILQGWIFYLVSILLYTYSGFAARRRRSRNNQTNRPITFLYVKIVFAAVFGAVIVSALNLERSSNKAFPIHGIPIVIPIVIILFVLGTFVMDRTKFGRHVYAVGGNPEAARRAGIRVTGVKIAVFTICSTTAAISGIISASRVGSVDASMGRTIVLNGVAAAVVGGVSLFGGKGRLSQAVIGGFVIAIIDNGLGLMGFNSGINLLITGAVLLLAASADAISRKRGSAVIR</sequence>
<comment type="subcellular location">
    <subcellularLocation>
        <location evidence="1">Cell membrane</location>
        <topology evidence="1">Multi-pass membrane protein</topology>
    </subcellularLocation>
</comment>
<evidence type="ECO:0000256" key="7">
    <source>
        <dbReference type="ARBA" id="ARBA00022989"/>
    </source>
</evidence>
<feature type="transmembrane region" description="Helical" evidence="9">
    <location>
        <begin position="253"/>
        <end position="274"/>
    </location>
</feature>
<feature type="transmembrane region" description="Helical" evidence="9">
    <location>
        <begin position="336"/>
        <end position="355"/>
    </location>
</feature>
<dbReference type="PANTHER" id="PTHR32196:SF32">
    <property type="entry name" value="XYLOSE TRANSPORT SYSTEM PERMEASE PROTEIN XYLH"/>
    <property type="match status" value="1"/>
</dbReference>
<feature type="transmembrane region" description="Helical" evidence="9">
    <location>
        <begin position="66"/>
        <end position="86"/>
    </location>
</feature>
<gene>
    <name evidence="10" type="ORF">UFOPK3608_00842</name>
</gene>
<dbReference type="GO" id="GO:0022857">
    <property type="term" value="F:transmembrane transporter activity"/>
    <property type="evidence" value="ECO:0007669"/>
    <property type="project" value="InterPro"/>
</dbReference>
<evidence type="ECO:0000256" key="4">
    <source>
        <dbReference type="ARBA" id="ARBA00022519"/>
    </source>
</evidence>
<accession>A0A6J7H1A2</accession>
<reference evidence="10" key="1">
    <citation type="submission" date="2020-05" db="EMBL/GenBank/DDBJ databases">
        <authorList>
            <person name="Chiriac C."/>
            <person name="Salcher M."/>
            <person name="Ghai R."/>
            <person name="Kavagutti S V."/>
        </authorList>
    </citation>
    <scope>NUCLEOTIDE SEQUENCE</scope>
</reference>
<keyword evidence="3" id="KW-1003">Cell membrane</keyword>
<dbReference type="CDD" id="cd06579">
    <property type="entry name" value="TM_PBP1_transp_AraH_like"/>
    <property type="match status" value="1"/>
</dbReference>
<dbReference type="Pfam" id="PF02653">
    <property type="entry name" value="BPD_transp_2"/>
    <property type="match status" value="1"/>
</dbReference>
<keyword evidence="7 9" id="KW-1133">Transmembrane helix</keyword>
<evidence type="ECO:0000256" key="1">
    <source>
        <dbReference type="ARBA" id="ARBA00004651"/>
    </source>
</evidence>
<keyword evidence="2" id="KW-0813">Transport</keyword>
<feature type="transmembrane region" description="Helical" evidence="9">
    <location>
        <begin position="37"/>
        <end position="60"/>
    </location>
</feature>
<feature type="transmembrane region" description="Helical" evidence="9">
    <location>
        <begin position="305"/>
        <end position="324"/>
    </location>
</feature>
<protein>
    <submittedName>
        <fullName evidence="10">Unannotated protein</fullName>
    </submittedName>
</protein>
<dbReference type="PANTHER" id="PTHR32196">
    <property type="entry name" value="ABC TRANSPORTER PERMEASE PROTEIN YPHD-RELATED-RELATED"/>
    <property type="match status" value="1"/>
</dbReference>
<keyword evidence="5" id="KW-0762">Sugar transport</keyword>
<evidence type="ECO:0000256" key="5">
    <source>
        <dbReference type="ARBA" id="ARBA00022597"/>
    </source>
</evidence>
<keyword evidence="4" id="KW-0997">Cell inner membrane</keyword>
<evidence type="ECO:0000256" key="3">
    <source>
        <dbReference type="ARBA" id="ARBA00022475"/>
    </source>
</evidence>
<dbReference type="AlphaFoldDB" id="A0A6J7H1A2"/>
<evidence type="ECO:0000313" key="10">
    <source>
        <dbReference type="EMBL" id="CAB4909499.1"/>
    </source>
</evidence>
<evidence type="ECO:0000256" key="8">
    <source>
        <dbReference type="ARBA" id="ARBA00023136"/>
    </source>
</evidence>
<keyword evidence="8 9" id="KW-0472">Membrane</keyword>